<accession>F2AV98</accession>
<protein>
    <submittedName>
        <fullName evidence="6">ABC transporter, ATP-binding protein</fullName>
    </submittedName>
</protein>
<evidence type="ECO:0000259" key="5">
    <source>
        <dbReference type="PROSITE" id="PS50893"/>
    </source>
</evidence>
<evidence type="ECO:0000313" key="7">
    <source>
        <dbReference type="Proteomes" id="UP000006222"/>
    </source>
</evidence>
<evidence type="ECO:0000256" key="3">
    <source>
        <dbReference type="ARBA" id="ARBA00022840"/>
    </source>
</evidence>
<dbReference type="RefSeq" id="WP_007327558.1">
    <property type="nucleotide sequence ID" value="NZ_AFAR01000185.1"/>
</dbReference>
<dbReference type="PROSITE" id="PS00211">
    <property type="entry name" value="ABC_TRANSPORTER_1"/>
    <property type="match status" value="1"/>
</dbReference>
<dbReference type="SUPFAM" id="SSF52540">
    <property type="entry name" value="P-loop containing nucleoside triphosphate hydrolases"/>
    <property type="match status" value="1"/>
</dbReference>
<evidence type="ECO:0000256" key="1">
    <source>
        <dbReference type="ARBA" id="ARBA00022448"/>
    </source>
</evidence>
<dbReference type="GO" id="GO:0098796">
    <property type="term" value="C:membrane protein complex"/>
    <property type="evidence" value="ECO:0007669"/>
    <property type="project" value="UniProtKB-ARBA"/>
</dbReference>
<dbReference type="GO" id="GO:0005886">
    <property type="term" value="C:plasma membrane"/>
    <property type="evidence" value="ECO:0007669"/>
    <property type="project" value="TreeGrafter"/>
</dbReference>
<dbReference type="InterPro" id="IPR017911">
    <property type="entry name" value="MacB-like_ATP-bd"/>
</dbReference>
<proteinExistence type="inferred from homology"/>
<dbReference type="SMART" id="SM00382">
    <property type="entry name" value="AAA"/>
    <property type="match status" value="1"/>
</dbReference>
<dbReference type="GO" id="GO:0005524">
    <property type="term" value="F:ATP binding"/>
    <property type="evidence" value="ECO:0007669"/>
    <property type="project" value="UniProtKB-KW"/>
</dbReference>
<dbReference type="FunFam" id="3.40.50.300:FF:000032">
    <property type="entry name" value="Export ABC transporter ATP-binding protein"/>
    <property type="match status" value="1"/>
</dbReference>
<dbReference type="CDD" id="cd03255">
    <property type="entry name" value="ABC_MJ0796_LolCDE_FtsE"/>
    <property type="match status" value="1"/>
</dbReference>
<dbReference type="InterPro" id="IPR027417">
    <property type="entry name" value="P-loop_NTPase"/>
</dbReference>
<feature type="domain" description="ABC transporter" evidence="5">
    <location>
        <begin position="9"/>
        <end position="244"/>
    </location>
</feature>
<dbReference type="InterPro" id="IPR015854">
    <property type="entry name" value="ABC_transpr_LolD-like"/>
</dbReference>
<sequence length="251" mass="27189">MPSNNTPPLQIDQVHKTYRQGNSTVHALDGVDLTVQAGELVAIMGASGSGKSTLLHAMAGLIQVDAGQVSIAGQDLSKLNDAALTKFRRKNLGIVFQAYNLIPALTAEENIRLPASETADLDDRVEHLLERLGMSERRSHRPMALSGGEQQRIAIARALVCDPAILLADEPTGSLDSATGTSICRLLRNLVDEERRSIVVVTHEPHVAMWADRVVVMKDGTNLAEFKTDDIRDPQTVASRYQESLGAEAVH</sequence>
<dbReference type="InterPro" id="IPR017871">
    <property type="entry name" value="ABC_transporter-like_CS"/>
</dbReference>
<dbReference type="Gene3D" id="3.40.50.300">
    <property type="entry name" value="P-loop containing nucleotide triphosphate hydrolases"/>
    <property type="match status" value="1"/>
</dbReference>
<keyword evidence="1" id="KW-0813">Transport</keyword>
<dbReference type="Proteomes" id="UP000006222">
    <property type="component" value="Unassembled WGS sequence"/>
</dbReference>
<dbReference type="PANTHER" id="PTHR24220">
    <property type="entry name" value="IMPORT ATP-BINDING PROTEIN"/>
    <property type="match status" value="1"/>
</dbReference>
<dbReference type="AlphaFoldDB" id="F2AV98"/>
<comment type="caution">
    <text evidence="6">The sequence shown here is derived from an EMBL/GenBank/DDBJ whole genome shotgun (WGS) entry which is preliminary data.</text>
</comment>
<dbReference type="PATRIC" id="fig|991778.3.peg.3879"/>
<dbReference type="Pfam" id="PF00005">
    <property type="entry name" value="ABC_tran"/>
    <property type="match status" value="1"/>
</dbReference>
<dbReference type="GO" id="GO:0016887">
    <property type="term" value="F:ATP hydrolysis activity"/>
    <property type="evidence" value="ECO:0007669"/>
    <property type="project" value="InterPro"/>
</dbReference>
<evidence type="ECO:0000256" key="4">
    <source>
        <dbReference type="ARBA" id="ARBA00038388"/>
    </source>
</evidence>
<evidence type="ECO:0000313" key="6">
    <source>
        <dbReference type="EMBL" id="EGF26444.1"/>
    </source>
</evidence>
<gene>
    <name evidence="6" type="ORF">RBWH47_01753</name>
</gene>
<evidence type="ECO:0000256" key="2">
    <source>
        <dbReference type="ARBA" id="ARBA00022741"/>
    </source>
</evidence>
<dbReference type="InterPro" id="IPR003593">
    <property type="entry name" value="AAA+_ATPase"/>
</dbReference>
<dbReference type="PANTHER" id="PTHR24220:SF86">
    <property type="entry name" value="ABC TRANSPORTER ABCH.1"/>
    <property type="match status" value="1"/>
</dbReference>
<dbReference type="EMBL" id="AFAR01000185">
    <property type="protein sequence ID" value="EGF26444.1"/>
    <property type="molecule type" value="Genomic_DNA"/>
</dbReference>
<keyword evidence="2" id="KW-0547">Nucleotide-binding</keyword>
<dbReference type="PROSITE" id="PS50893">
    <property type="entry name" value="ABC_TRANSPORTER_2"/>
    <property type="match status" value="1"/>
</dbReference>
<reference evidence="6 7" key="1">
    <citation type="journal article" date="2013" name="Mar. Genomics">
        <title>Expression of sulfatases in Rhodopirellula baltica and the diversity of sulfatases in the genus Rhodopirellula.</title>
        <authorList>
            <person name="Wegner C.E."/>
            <person name="Richter-Heitmann T."/>
            <person name="Klindworth A."/>
            <person name="Klockow C."/>
            <person name="Richter M."/>
            <person name="Achstetter T."/>
            <person name="Glockner F.O."/>
            <person name="Harder J."/>
        </authorList>
    </citation>
    <scope>NUCLEOTIDE SEQUENCE [LARGE SCALE GENOMIC DNA]</scope>
    <source>
        <strain evidence="6 7">WH47</strain>
    </source>
</reference>
<dbReference type="InterPro" id="IPR003439">
    <property type="entry name" value="ABC_transporter-like_ATP-bd"/>
</dbReference>
<dbReference type="GO" id="GO:0022857">
    <property type="term" value="F:transmembrane transporter activity"/>
    <property type="evidence" value="ECO:0007669"/>
    <property type="project" value="TreeGrafter"/>
</dbReference>
<name>F2AV98_RHOBT</name>
<keyword evidence="3 6" id="KW-0067">ATP-binding</keyword>
<comment type="similarity">
    <text evidence="4">Belongs to the ABC transporter superfamily. Macrolide exporter (TC 3.A.1.122) family.</text>
</comment>
<organism evidence="6 7">
    <name type="scientific">Rhodopirellula baltica WH47</name>
    <dbReference type="NCBI Taxonomy" id="991778"/>
    <lineage>
        <taxon>Bacteria</taxon>
        <taxon>Pseudomonadati</taxon>
        <taxon>Planctomycetota</taxon>
        <taxon>Planctomycetia</taxon>
        <taxon>Pirellulales</taxon>
        <taxon>Pirellulaceae</taxon>
        <taxon>Rhodopirellula</taxon>
    </lineage>
</organism>